<keyword evidence="1" id="KW-0472">Membrane</keyword>
<feature type="transmembrane region" description="Helical" evidence="1">
    <location>
        <begin position="271"/>
        <end position="289"/>
    </location>
</feature>
<feature type="transmembrane region" description="Helical" evidence="1">
    <location>
        <begin position="221"/>
        <end position="243"/>
    </location>
</feature>
<name>A0ABR7H534_9FIRM</name>
<feature type="transmembrane region" description="Helical" evidence="1">
    <location>
        <begin position="355"/>
        <end position="376"/>
    </location>
</feature>
<feature type="transmembrane region" description="Helical" evidence="1">
    <location>
        <begin position="468"/>
        <end position="489"/>
    </location>
</feature>
<feature type="transmembrane region" description="Helical" evidence="1">
    <location>
        <begin position="309"/>
        <end position="334"/>
    </location>
</feature>
<feature type="transmembrane region" description="Helical" evidence="1">
    <location>
        <begin position="148"/>
        <end position="170"/>
    </location>
</feature>
<evidence type="ECO:0000256" key="1">
    <source>
        <dbReference type="SAM" id="Phobius"/>
    </source>
</evidence>
<dbReference type="EMBL" id="JACOPB010000003">
    <property type="protein sequence ID" value="MBC5708225.1"/>
    <property type="molecule type" value="Genomic_DNA"/>
</dbReference>
<feature type="transmembrane region" description="Helical" evidence="1">
    <location>
        <begin position="396"/>
        <end position="420"/>
    </location>
</feature>
<dbReference type="Proteomes" id="UP000634672">
    <property type="component" value="Unassembled WGS sequence"/>
</dbReference>
<feature type="transmembrane region" description="Helical" evidence="1">
    <location>
        <begin position="177"/>
        <end position="201"/>
    </location>
</feature>
<feature type="transmembrane region" description="Helical" evidence="1">
    <location>
        <begin position="427"/>
        <end position="448"/>
    </location>
</feature>
<proteinExistence type="predicted"/>
<dbReference type="RefSeq" id="WP_187021111.1">
    <property type="nucleotide sequence ID" value="NZ_JACOPB010000003.1"/>
</dbReference>
<feature type="transmembrane region" description="Helical" evidence="1">
    <location>
        <begin position="51"/>
        <end position="69"/>
    </location>
</feature>
<organism evidence="2 3">
    <name type="scientific">Hungatella hominis</name>
    <dbReference type="NCBI Taxonomy" id="2763050"/>
    <lineage>
        <taxon>Bacteria</taxon>
        <taxon>Bacillati</taxon>
        <taxon>Bacillota</taxon>
        <taxon>Clostridia</taxon>
        <taxon>Lachnospirales</taxon>
        <taxon>Lachnospiraceae</taxon>
        <taxon>Hungatella</taxon>
    </lineage>
</organism>
<feature type="transmembrane region" description="Helical" evidence="1">
    <location>
        <begin position="90"/>
        <end position="117"/>
    </location>
</feature>
<keyword evidence="3" id="KW-1185">Reference proteome</keyword>
<reference evidence="2 3" key="1">
    <citation type="submission" date="2020-08" db="EMBL/GenBank/DDBJ databases">
        <title>Genome public.</title>
        <authorList>
            <person name="Liu C."/>
            <person name="Sun Q."/>
        </authorList>
    </citation>
    <scope>NUCLEOTIDE SEQUENCE [LARGE SCALE GENOMIC DNA]</scope>
    <source>
        <strain evidence="2 3">NSJ-66</strain>
    </source>
</reference>
<evidence type="ECO:0000313" key="3">
    <source>
        <dbReference type="Proteomes" id="UP000634672"/>
    </source>
</evidence>
<keyword evidence="1" id="KW-0812">Transmembrane</keyword>
<gene>
    <name evidence="2" type="ORF">H8S75_09710</name>
</gene>
<keyword evidence="1" id="KW-1133">Transmembrane helix</keyword>
<protein>
    <submittedName>
        <fullName evidence="2">Uncharacterized protein</fullName>
    </submittedName>
</protein>
<sequence>MRMLARNHIRLTMRGKLPVFLAGCLVFSLSGRINTRLTFEQYLLSVVSDHYYLIYFVIPMVLLTYYSWMEDDSEITILRFRSYFSYFCRKWLAAGAAALAILSVQTAVILLTGAGLAGGNHWGLLEGTAVSELFSVLERYFKNPASAFAAYSGFQMAGTWFMAGFCMWLGHFAGSRWTVWILMFLYVLAAVWIKIPLLQGFPVTGLNHLLILHHSLGGGRMAVTVVTVSLLTIIMLVTARFLWRFRFRYVPVFHRGLVPYYMRKLCSKKNLAVLCAVIAVIAGYKGLTYPNESTAEDWVFLLFSGHGTGYLHILSFLEMLIVNGSPIYLLAAFMEETVSGQSLFVSIRAEGRRRMVLSLWTASFLFLFLYCVFWLIGGLLGIQFLGFPITKNGWKWLTGSVSLKFCDMLFQYMVMFTIYLCTKQITAGFLALIGGNFLCVLPFGIAAFCPFGLSSMVRMGTIGTSQGITFLIVFDIQILMILFWGMWNLRYGYRRLFR</sequence>
<comment type="caution">
    <text evidence="2">The sequence shown here is derived from an EMBL/GenBank/DDBJ whole genome shotgun (WGS) entry which is preliminary data.</text>
</comment>
<evidence type="ECO:0000313" key="2">
    <source>
        <dbReference type="EMBL" id="MBC5708225.1"/>
    </source>
</evidence>
<accession>A0ABR7H534</accession>